<proteinExistence type="predicted"/>
<gene>
    <name evidence="2" type="ORF">IPP58_00900</name>
</gene>
<keyword evidence="1" id="KW-0732">Signal</keyword>
<evidence type="ECO:0008006" key="4">
    <source>
        <dbReference type="Google" id="ProtNLM"/>
    </source>
</evidence>
<evidence type="ECO:0000313" key="3">
    <source>
        <dbReference type="Proteomes" id="UP000886657"/>
    </source>
</evidence>
<name>A0A9D7SCJ6_9BACT</name>
<dbReference type="Proteomes" id="UP000886657">
    <property type="component" value="Unassembled WGS sequence"/>
</dbReference>
<dbReference type="AlphaFoldDB" id="A0A9D7SCJ6"/>
<dbReference type="PROSITE" id="PS51257">
    <property type="entry name" value="PROKAR_LIPOPROTEIN"/>
    <property type="match status" value="1"/>
</dbReference>
<reference evidence="2" key="1">
    <citation type="submission" date="2020-10" db="EMBL/GenBank/DDBJ databases">
        <title>Connecting structure to function with the recovery of over 1000 high-quality activated sludge metagenome-assembled genomes encoding full-length rRNA genes using long-read sequencing.</title>
        <authorList>
            <person name="Singleton C.M."/>
            <person name="Petriglieri F."/>
            <person name="Kristensen J.M."/>
            <person name="Kirkegaard R.H."/>
            <person name="Michaelsen T.Y."/>
            <person name="Andersen M.H."/>
            <person name="Karst S.M."/>
            <person name="Dueholm M.S."/>
            <person name="Nielsen P.H."/>
            <person name="Albertsen M."/>
        </authorList>
    </citation>
    <scope>NUCLEOTIDE SEQUENCE</scope>
    <source>
        <strain evidence="2">Skiv_18-Q3-R9-52_MAXAC.067</strain>
    </source>
</reference>
<organism evidence="2 3">
    <name type="scientific">Candidatus Geothrix skivensis</name>
    <dbReference type="NCBI Taxonomy" id="2954439"/>
    <lineage>
        <taxon>Bacteria</taxon>
        <taxon>Pseudomonadati</taxon>
        <taxon>Acidobacteriota</taxon>
        <taxon>Holophagae</taxon>
        <taxon>Holophagales</taxon>
        <taxon>Holophagaceae</taxon>
        <taxon>Geothrix</taxon>
    </lineage>
</organism>
<comment type="caution">
    <text evidence="2">The sequence shown here is derived from an EMBL/GenBank/DDBJ whole genome shotgun (WGS) entry which is preliminary data.</text>
</comment>
<protein>
    <recommendedName>
        <fullName evidence="4">Lipoprotein</fullName>
    </recommendedName>
</protein>
<evidence type="ECO:0000313" key="2">
    <source>
        <dbReference type="EMBL" id="MBK9795054.1"/>
    </source>
</evidence>
<feature type="signal peptide" evidence="1">
    <location>
        <begin position="1"/>
        <end position="22"/>
    </location>
</feature>
<evidence type="ECO:0000256" key="1">
    <source>
        <dbReference type="SAM" id="SignalP"/>
    </source>
</evidence>
<feature type="chain" id="PRO_5038427303" description="Lipoprotein" evidence="1">
    <location>
        <begin position="23"/>
        <end position="640"/>
    </location>
</feature>
<dbReference type="EMBL" id="JADKIO010000002">
    <property type="protein sequence ID" value="MBK9795054.1"/>
    <property type="molecule type" value="Genomic_DNA"/>
</dbReference>
<sequence>MPLFRASLQTLGAIALLALALACSGKKDSSSDSPTATLSGTVTYLRVPLAKDAGGVPTGLKDSSVAANLVSLPARGVRIRILQQVSQTLPGSSTPSLVWLLTNSGSTDSSGAYSLTNVTKGRPTMVEVLSTFNGGGSQSILLIADPAGIASSQPAQDRVQYALRKAADGTALATDPTHASVFSVNSTVDFSVGLNDVWWITNPATSQVTGVGNVHADLETDPVLFPGRTSGTGSRVLGIGDTIASWAKVEAYGSGTPGAALLLHYWPGRSEPGGSYVLYDQSLLPLARSSSSYFGTLRGGPANDDAWDEGIILPLLARNALYASTLNRTFGVTLNPLFPPVSPQTDLSADMARIEGLAQAMAANVLKSPYLADTQGASLAAPLVDVRDLSTLSPAQFGPLSAPAMRGFAWEIVLKANGLPSPGIATDWDKIDPLAAARFFVAPTSTTSTEVEPLNLFNQVARLKEGKGGTEPVDLAAIFTDTVLAGLGTPFGLPWPRPSTGLYASFVSDWGIDPTGVLPATTFSMAKASQVSSQYPSPSLAFPNVSSGEVHYAKFRLSADTRCSITATMVPALGPGAQVDLDLPFMSRTFSFTGSGGTTGPIIIPVISAAPALHPVRIRLKSPGSVQPDVTVSLTLTPLP</sequence>
<accession>A0A9D7SCJ6</accession>